<dbReference type="EMBL" id="BGZL01000019">
    <property type="protein sequence ID" value="GBQ03503.1"/>
    <property type="molecule type" value="Genomic_DNA"/>
</dbReference>
<dbReference type="Gene3D" id="3.40.50.1000">
    <property type="entry name" value="HAD superfamily/HAD-like"/>
    <property type="match status" value="1"/>
</dbReference>
<reference evidence="1 3" key="1">
    <citation type="submission" date="2018-05" db="EMBL/GenBank/DDBJ databases">
        <title>Complete genome sequence of the Type Strain of Streptomyces spongiicola HNM0071, the producer of staurosporine.</title>
        <authorList>
            <person name="Zhou S."/>
            <person name="Huang X."/>
        </authorList>
    </citation>
    <scope>NUCLEOTIDE SEQUENCE [LARGE SCALE GENOMIC DNA]</scope>
    <source>
        <strain evidence="1 3">HNM0071</strain>
    </source>
</reference>
<evidence type="ECO:0000313" key="3">
    <source>
        <dbReference type="Proteomes" id="UP000245051"/>
    </source>
</evidence>
<evidence type="ECO:0000313" key="4">
    <source>
        <dbReference type="Proteomes" id="UP000265354"/>
    </source>
</evidence>
<gene>
    <name evidence="1" type="ORF">DDQ41_31055</name>
    <name evidence="2" type="ORF">SSP531S_49780</name>
</gene>
<dbReference type="OrthoDB" id="330583at2"/>
<proteinExistence type="predicted"/>
<evidence type="ECO:0000313" key="1">
    <source>
        <dbReference type="EMBL" id="AWK12616.1"/>
    </source>
</evidence>
<dbReference type="SUPFAM" id="SSF56784">
    <property type="entry name" value="HAD-like"/>
    <property type="match status" value="1"/>
</dbReference>
<dbReference type="AlphaFoldDB" id="A0A2S1Z8D2"/>
<reference evidence="2 4" key="2">
    <citation type="submission" date="2018-07" db="EMBL/GenBank/DDBJ databases">
        <title>Whole Genome Shotgun Sequence of Streptomyces spongiicola strain 531S.</title>
        <authorList>
            <person name="Dohra H."/>
            <person name="Kodani S."/>
        </authorList>
    </citation>
    <scope>NUCLEOTIDE SEQUENCE [LARGE SCALE GENOMIC DNA]</scope>
    <source>
        <strain evidence="2 4">531S</strain>
    </source>
</reference>
<dbReference type="InterPro" id="IPR036412">
    <property type="entry name" value="HAD-like_sf"/>
</dbReference>
<sequence length="231" mass="25506">MRLAALNIDGVLLNDTFSPVIHRFVVSRGGAYTAEVERRVFSQPQQVASEYLARVVSVPMTGQEALEAYFAERVAHMSEHPVRVLDGAIELVRRLRDLGLKTICYGGLGREHFDRFLGEWAHLFDGPGYVCTNDFRPGITEITSDVFGLAGAQAVFIDDVARVAEKAKELDVPFIGHPSDFEHGFQRGLMQEVGVRHLADSLHHIDEAMLRAVDAEAADGTVWKHTAVAPV</sequence>
<protein>
    <submittedName>
        <fullName evidence="2">Haloacid dehalogenase-like hydrolase</fullName>
    </submittedName>
</protein>
<dbReference type="Proteomes" id="UP000265354">
    <property type="component" value="Unassembled WGS sequence"/>
</dbReference>
<name>A0A2S1Z8D2_9ACTN</name>
<evidence type="ECO:0000313" key="2">
    <source>
        <dbReference type="EMBL" id="GBQ03503.1"/>
    </source>
</evidence>
<dbReference type="InterPro" id="IPR023214">
    <property type="entry name" value="HAD_sf"/>
</dbReference>
<dbReference type="EMBL" id="CP029254">
    <property type="protein sequence ID" value="AWK12616.1"/>
    <property type="molecule type" value="Genomic_DNA"/>
</dbReference>
<dbReference type="Proteomes" id="UP000245051">
    <property type="component" value="Chromosome"/>
</dbReference>
<keyword evidence="2" id="KW-0378">Hydrolase</keyword>
<accession>A0A2S1Z8D2</accession>
<organism evidence="2 4">
    <name type="scientific">Streptomyces spongiicola</name>
    <dbReference type="NCBI Taxonomy" id="1690221"/>
    <lineage>
        <taxon>Bacteria</taxon>
        <taxon>Bacillati</taxon>
        <taxon>Actinomycetota</taxon>
        <taxon>Actinomycetes</taxon>
        <taxon>Kitasatosporales</taxon>
        <taxon>Streptomycetaceae</taxon>
        <taxon>Streptomyces</taxon>
    </lineage>
</organism>
<dbReference type="GO" id="GO:0016787">
    <property type="term" value="F:hydrolase activity"/>
    <property type="evidence" value="ECO:0007669"/>
    <property type="project" value="UniProtKB-KW"/>
</dbReference>
<dbReference type="KEGG" id="sspo:DDQ41_31055"/>
<keyword evidence="3" id="KW-1185">Reference proteome</keyword>